<dbReference type="RefSeq" id="WP_281095112.1">
    <property type="nucleotide sequence ID" value="NZ_JARYZI010000010.1"/>
</dbReference>
<feature type="transmembrane region" description="Helical" evidence="1">
    <location>
        <begin position="58"/>
        <end position="75"/>
    </location>
</feature>
<reference evidence="3 4" key="1">
    <citation type="submission" date="2023-04" db="EMBL/GenBank/DDBJ databases">
        <title>Fusibacter bizertensis strain WBS, isolated from littoral bottom sediments of the Arctic seas - biochemical and genomic analysis.</title>
        <authorList>
            <person name="Brioukhanov A.L."/>
        </authorList>
    </citation>
    <scope>NUCLEOTIDE SEQUENCE [LARGE SCALE GENOMIC DNA]</scope>
    <source>
        <strain evidence="3 4">WBS</strain>
    </source>
</reference>
<dbReference type="Pfam" id="PF01841">
    <property type="entry name" value="Transglut_core"/>
    <property type="match status" value="1"/>
</dbReference>
<dbReference type="Gene3D" id="3.10.620.30">
    <property type="match status" value="1"/>
</dbReference>
<dbReference type="SMART" id="SM00460">
    <property type="entry name" value="TGc"/>
    <property type="match status" value="1"/>
</dbReference>
<protein>
    <submittedName>
        <fullName evidence="3">Transglutaminase-like domain-containing protein</fullName>
    </submittedName>
</protein>
<keyword evidence="4" id="KW-1185">Reference proteome</keyword>
<feature type="transmembrane region" description="Helical" evidence="1">
    <location>
        <begin position="244"/>
        <end position="268"/>
    </location>
</feature>
<sequence length="791" mass="90559">MDNKSRLTKWMTGYFIFLSLMLTANHFIKLAVDVPLFGLVTLIVYFGIFAIKRYRNTSIKVVAVIIGLILLIYGADYVLTSLSQMKSQDLIVENESQTLDQAEGIREQVKRHNVTIIQNLRDTLDYKKVVTFSKWLVTERIEKQIIKEEKITINKRFEFYLLALISILLTLLLSLVFRFKWFKLALLIPILLFVWLWYQFIDLPWIYSALYFAGVVAFFIMDHHEKLVASHPGFNTAYYPASKLMLTSITTGIVIIAIAGIITVVFPIKQVNYLVDLVTPNLWGARSGYSSSGLKMYSLKETAFQGESEILGGPVGEINTVDPIFWVKFDRKIDKAVYLKTTIKDNYDGLKWNNNGITYKSNFKYYLSDDNNVQMLTAGNFEGINGSIKINKKLTKTVTLFTPMGLYKTSLGSDRVYVSAENEAFYKAGAFVKYLSEYNFSASQRDFFKSPEVDYLQLSNRVEKRTIDLALQIGAFGKSDYEKMVMLTQFLSQNYTYSLTPLSNRERRDFVSSFLFETQKGYCTYFASTLAVMARINGIPSRYVEGFRVDPNEVGDGNDFSKVTGRDAHAWAEVYIEGYGWMIFEATPIYSEGSSLEETPTLDELIGAEETTEALTNEVGEFVTTNEPINLEDLLVEGDGGRGDLDTDIPSETITTKSNIMIYIYSGLVLLVVIIGFLLTRLPIRYLRNNYTHGFAIRIIYLLAYLIAETKDYASAEPEYVFTKADYAPSENKLWLKILYAKSERISDESLREGTITAMRHLKSVKENYIMRQGRIKYLKFRWFKITKLIP</sequence>
<dbReference type="PANTHER" id="PTHR42736">
    <property type="entry name" value="PROTEIN-GLUTAMINE GAMMA-GLUTAMYLTRANSFERASE"/>
    <property type="match status" value="1"/>
</dbReference>
<evidence type="ECO:0000313" key="3">
    <source>
        <dbReference type="EMBL" id="MDH8679219.1"/>
    </source>
</evidence>
<feature type="transmembrane region" description="Helical" evidence="1">
    <location>
        <begin position="184"/>
        <end position="200"/>
    </location>
</feature>
<evidence type="ECO:0000256" key="1">
    <source>
        <dbReference type="SAM" id="Phobius"/>
    </source>
</evidence>
<feature type="domain" description="Transglutaminase-like" evidence="2">
    <location>
        <begin position="515"/>
        <end position="588"/>
    </location>
</feature>
<feature type="transmembrane region" description="Helical" evidence="1">
    <location>
        <begin position="159"/>
        <end position="177"/>
    </location>
</feature>
<evidence type="ECO:0000259" key="2">
    <source>
        <dbReference type="SMART" id="SM00460"/>
    </source>
</evidence>
<organism evidence="3 4">
    <name type="scientific">Fusibacter bizertensis</name>
    <dbReference type="NCBI Taxonomy" id="1488331"/>
    <lineage>
        <taxon>Bacteria</taxon>
        <taxon>Bacillati</taxon>
        <taxon>Bacillota</taxon>
        <taxon>Clostridia</taxon>
        <taxon>Eubacteriales</taxon>
        <taxon>Eubacteriales Family XII. Incertae Sedis</taxon>
        <taxon>Fusibacter</taxon>
    </lineage>
</organism>
<feature type="transmembrane region" description="Helical" evidence="1">
    <location>
        <begin position="660"/>
        <end position="679"/>
    </location>
</feature>
<comment type="caution">
    <text evidence="3">The sequence shown here is derived from an EMBL/GenBank/DDBJ whole genome shotgun (WGS) entry which is preliminary data.</text>
</comment>
<dbReference type="EMBL" id="JARYZI010000010">
    <property type="protein sequence ID" value="MDH8679219.1"/>
    <property type="molecule type" value="Genomic_DNA"/>
</dbReference>
<accession>A0ABT6NFK4</accession>
<feature type="transmembrane region" description="Helical" evidence="1">
    <location>
        <begin position="34"/>
        <end position="51"/>
    </location>
</feature>
<keyword evidence="1" id="KW-0472">Membrane</keyword>
<dbReference type="InterPro" id="IPR002931">
    <property type="entry name" value="Transglutaminase-like"/>
</dbReference>
<dbReference type="Proteomes" id="UP001158045">
    <property type="component" value="Unassembled WGS sequence"/>
</dbReference>
<keyword evidence="1" id="KW-1133">Transmembrane helix</keyword>
<dbReference type="PANTHER" id="PTHR42736:SF1">
    <property type="entry name" value="PROTEIN-GLUTAMINE GAMMA-GLUTAMYLTRANSFERASE"/>
    <property type="match status" value="1"/>
</dbReference>
<dbReference type="InterPro" id="IPR052901">
    <property type="entry name" value="Bact_TGase-like"/>
</dbReference>
<proteinExistence type="predicted"/>
<dbReference type="InterPro" id="IPR038765">
    <property type="entry name" value="Papain-like_cys_pep_sf"/>
</dbReference>
<keyword evidence="1" id="KW-0812">Transmembrane</keyword>
<dbReference type="SUPFAM" id="SSF54001">
    <property type="entry name" value="Cysteine proteinases"/>
    <property type="match status" value="1"/>
</dbReference>
<feature type="transmembrane region" description="Helical" evidence="1">
    <location>
        <begin position="12"/>
        <end position="28"/>
    </location>
</feature>
<name>A0ABT6NFK4_9FIRM</name>
<gene>
    <name evidence="3" type="ORF">QE109_13765</name>
</gene>
<feature type="transmembrane region" description="Helical" evidence="1">
    <location>
        <begin position="206"/>
        <end position="223"/>
    </location>
</feature>
<evidence type="ECO:0000313" key="4">
    <source>
        <dbReference type="Proteomes" id="UP001158045"/>
    </source>
</evidence>